<reference evidence="4 5" key="2">
    <citation type="journal article" date="2018" name="Elife">
        <title>Firefly genomes illuminate parallel origins of bioluminescence in beetles.</title>
        <authorList>
            <person name="Fallon T.R."/>
            <person name="Lower S.E."/>
            <person name="Chang C.H."/>
            <person name="Bessho-Uehara M."/>
            <person name="Martin G.J."/>
            <person name="Bewick A.J."/>
            <person name="Behringer M."/>
            <person name="Debat H.J."/>
            <person name="Wong I."/>
            <person name="Day J.C."/>
            <person name="Suvorov A."/>
            <person name="Silva C.J."/>
            <person name="Stanger-Hall K.F."/>
            <person name="Hall D.W."/>
            <person name="Schmitz R.J."/>
            <person name="Nelson D.R."/>
            <person name="Lewis S.M."/>
            <person name="Shigenobu S."/>
            <person name="Bybee S.M."/>
            <person name="Larracuente A.M."/>
            <person name="Oba Y."/>
            <person name="Weng J.K."/>
        </authorList>
    </citation>
    <scope>NUCLEOTIDE SEQUENCE [LARGE SCALE GENOMIC DNA]</scope>
    <source>
        <strain evidence="4">1611_PpyrPB1</strain>
        <tissue evidence="4">Whole body</tissue>
    </source>
</reference>
<feature type="compositionally biased region" description="Polar residues" evidence="1">
    <location>
        <begin position="281"/>
        <end position="313"/>
    </location>
</feature>
<evidence type="ECO:0000256" key="1">
    <source>
        <dbReference type="SAM" id="MobiDB-lite"/>
    </source>
</evidence>
<dbReference type="FunCoup" id="A0A1Y1KP39">
    <property type="interactions" value="21"/>
</dbReference>
<dbReference type="GO" id="GO:0006357">
    <property type="term" value="P:regulation of transcription by RNA polymerase II"/>
    <property type="evidence" value="ECO:0007669"/>
    <property type="project" value="TreeGrafter"/>
</dbReference>
<keyword evidence="5" id="KW-1185">Reference proteome</keyword>
<dbReference type="GO" id="GO:0005667">
    <property type="term" value="C:transcription regulator complex"/>
    <property type="evidence" value="ECO:0007669"/>
    <property type="project" value="TreeGrafter"/>
</dbReference>
<dbReference type="EMBL" id="VVIM01000001">
    <property type="protein sequence ID" value="KAB0803418.1"/>
    <property type="molecule type" value="Genomic_DNA"/>
</dbReference>
<dbReference type="SMART" id="SM00595">
    <property type="entry name" value="MADF"/>
    <property type="match status" value="1"/>
</dbReference>
<feature type="region of interest" description="Disordered" evidence="1">
    <location>
        <begin position="242"/>
        <end position="313"/>
    </location>
</feature>
<feature type="region of interest" description="Disordered" evidence="1">
    <location>
        <begin position="103"/>
        <end position="171"/>
    </location>
</feature>
<dbReference type="AlphaFoldDB" id="A0A1Y1KP39"/>
<proteinExistence type="predicted"/>
<dbReference type="InterPro" id="IPR006578">
    <property type="entry name" value="MADF-dom"/>
</dbReference>
<organism evidence="3">
    <name type="scientific">Photinus pyralis</name>
    <name type="common">Common eastern firefly</name>
    <name type="synonym">Lampyris pyralis</name>
    <dbReference type="NCBI Taxonomy" id="7054"/>
    <lineage>
        <taxon>Eukaryota</taxon>
        <taxon>Metazoa</taxon>
        <taxon>Ecdysozoa</taxon>
        <taxon>Arthropoda</taxon>
        <taxon>Hexapoda</taxon>
        <taxon>Insecta</taxon>
        <taxon>Pterygota</taxon>
        <taxon>Neoptera</taxon>
        <taxon>Endopterygota</taxon>
        <taxon>Coleoptera</taxon>
        <taxon>Polyphaga</taxon>
        <taxon>Elateriformia</taxon>
        <taxon>Elateroidea</taxon>
        <taxon>Lampyridae</taxon>
        <taxon>Lampyrinae</taxon>
        <taxon>Photinus</taxon>
    </lineage>
</organism>
<feature type="compositionally biased region" description="Acidic residues" evidence="1">
    <location>
        <begin position="104"/>
        <end position="122"/>
    </location>
</feature>
<feature type="compositionally biased region" description="Polar residues" evidence="1">
    <location>
        <begin position="124"/>
        <end position="135"/>
    </location>
</feature>
<feature type="compositionally biased region" description="Low complexity" evidence="1">
    <location>
        <begin position="259"/>
        <end position="270"/>
    </location>
</feature>
<evidence type="ECO:0000259" key="2">
    <source>
        <dbReference type="PROSITE" id="PS51029"/>
    </source>
</evidence>
<reference evidence="3" key="1">
    <citation type="journal article" date="2016" name="Sci. Rep.">
        <title>Molecular characterization of firefly nuptial gifts: a multi-omics approach sheds light on postcopulatory sexual selection.</title>
        <authorList>
            <person name="Al-Wathiqui N."/>
            <person name="Fallon T.R."/>
            <person name="South A."/>
            <person name="Weng J.K."/>
            <person name="Lewis S.M."/>
        </authorList>
    </citation>
    <scope>NUCLEOTIDE SEQUENCE</scope>
</reference>
<evidence type="ECO:0000313" key="4">
    <source>
        <dbReference type="EMBL" id="KAB0803418.1"/>
    </source>
</evidence>
<evidence type="ECO:0000313" key="5">
    <source>
        <dbReference type="Proteomes" id="UP000327044"/>
    </source>
</evidence>
<dbReference type="PROSITE" id="PS51029">
    <property type="entry name" value="MADF"/>
    <property type="match status" value="1"/>
</dbReference>
<protein>
    <recommendedName>
        <fullName evidence="2">MADF domain-containing protein</fullName>
    </recommendedName>
</protein>
<sequence length="313" mass="35896">MDDEQLIELVRKYSVLYDLSHPKYMDNSFKLDIWNKIGGEMKVNGSSCKARWNNIRDNYRKSMKKTKTKSGDPAKKIKRYKYFEQLSFLSNYFYERETKGNIENDVENIDEEENSQNVDAEETYVSSEPNESGPNVSDVLEPNVLDSSENKQSHLTQRSFKTSSRRLPPQQTASAKLMEYLISDKKDKQVTTAPQHHVDAFLAGVAPTLKSFTPYYLHLAKSEIFHTVQKYEMEMIMQQDSYPRPGPNFVNTRLHSEHSSSTSTSRGTTPLPSPVAPFPQHSLQNPNQNEFSSVGDSNATNNPLQSYFHNFPN</sequence>
<dbReference type="InParanoid" id="A0A1Y1KP39"/>
<dbReference type="PANTHER" id="PTHR12243">
    <property type="entry name" value="MADF DOMAIN TRANSCRIPTION FACTOR"/>
    <property type="match status" value="1"/>
</dbReference>
<dbReference type="Proteomes" id="UP000327044">
    <property type="component" value="Unassembled WGS sequence"/>
</dbReference>
<dbReference type="Pfam" id="PF10545">
    <property type="entry name" value="MADF_DNA_bdg"/>
    <property type="match status" value="1"/>
</dbReference>
<feature type="compositionally biased region" description="Polar residues" evidence="1">
    <location>
        <begin position="153"/>
        <end position="162"/>
    </location>
</feature>
<evidence type="ECO:0000313" key="3">
    <source>
        <dbReference type="EMBL" id="JAV61425.1"/>
    </source>
</evidence>
<dbReference type="EMBL" id="GEZM01082115">
    <property type="protein sequence ID" value="JAV61425.1"/>
    <property type="molecule type" value="Transcribed_RNA"/>
</dbReference>
<reference evidence="4" key="3">
    <citation type="submission" date="2019-08" db="EMBL/GenBank/DDBJ databases">
        <authorList>
            <consortium name="Photinus pyralis genome working group"/>
            <person name="Fallon T.R."/>
            <person name="Sander Lower S.E."/>
            <person name="Weng J.-K."/>
        </authorList>
    </citation>
    <scope>NUCLEOTIDE SEQUENCE</scope>
    <source>
        <strain evidence="4">1611_PpyrPB1</strain>
        <tissue evidence="4">Whole body</tissue>
    </source>
</reference>
<name>A0A1Y1KP39_PHOPY</name>
<gene>
    <name evidence="4" type="ORF">PPYR_00388</name>
</gene>
<accession>A0A1Y1KP39</accession>
<dbReference type="OrthoDB" id="10262320at2759"/>
<dbReference type="GO" id="GO:0005634">
    <property type="term" value="C:nucleus"/>
    <property type="evidence" value="ECO:0007669"/>
    <property type="project" value="TreeGrafter"/>
</dbReference>
<dbReference type="PANTHER" id="PTHR12243:SF67">
    <property type="entry name" value="COREPRESSOR OF PANGOLIN, ISOFORM A-RELATED"/>
    <property type="match status" value="1"/>
</dbReference>
<dbReference type="InterPro" id="IPR039353">
    <property type="entry name" value="TF_Adf1"/>
</dbReference>
<feature type="domain" description="MADF" evidence="2">
    <location>
        <begin position="5"/>
        <end position="94"/>
    </location>
</feature>